<accession>A0A843UWF9</accession>
<evidence type="ECO:0000313" key="3">
    <source>
        <dbReference type="Proteomes" id="UP000652761"/>
    </source>
</evidence>
<organism evidence="2 3">
    <name type="scientific">Colocasia esculenta</name>
    <name type="common">Wild taro</name>
    <name type="synonym">Arum esculentum</name>
    <dbReference type="NCBI Taxonomy" id="4460"/>
    <lineage>
        <taxon>Eukaryota</taxon>
        <taxon>Viridiplantae</taxon>
        <taxon>Streptophyta</taxon>
        <taxon>Embryophyta</taxon>
        <taxon>Tracheophyta</taxon>
        <taxon>Spermatophyta</taxon>
        <taxon>Magnoliopsida</taxon>
        <taxon>Liliopsida</taxon>
        <taxon>Araceae</taxon>
        <taxon>Aroideae</taxon>
        <taxon>Colocasieae</taxon>
        <taxon>Colocasia</taxon>
    </lineage>
</organism>
<proteinExistence type="predicted"/>
<name>A0A843UWF9_COLES</name>
<feature type="compositionally biased region" description="Polar residues" evidence="1">
    <location>
        <begin position="30"/>
        <end position="53"/>
    </location>
</feature>
<gene>
    <name evidence="2" type="ORF">Taro_016488</name>
</gene>
<evidence type="ECO:0000313" key="2">
    <source>
        <dbReference type="EMBL" id="MQL83999.1"/>
    </source>
</evidence>
<evidence type="ECO:0000256" key="1">
    <source>
        <dbReference type="SAM" id="MobiDB-lite"/>
    </source>
</evidence>
<sequence>MKTNYSAFAEDIPPYSGPKAAREAHADLKQLSSIRGTSTRARSSKSSLANGDSQRCHGWCPCSSYCRPRLLVT</sequence>
<feature type="region of interest" description="Disordered" evidence="1">
    <location>
        <begin position="29"/>
        <end position="55"/>
    </location>
</feature>
<protein>
    <submittedName>
        <fullName evidence="2">Uncharacterized protein</fullName>
    </submittedName>
</protein>
<comment type="caution">
    <text evidence="2">The sequence shown here is derived from an EMBL/GenBank/DDBJ whole genome shotgun (WGS) entry which is preliminary data.</text>
</comment>
<reference evidence="2" key="1">
    <citation type="submission" date="2017-07" db="EMBL/GenBank/DDBJ databases">
        <title>Taro Niue Genome Assembly and Annotation.</title>
        <authorList>
            <person name="Atibalentja N."/>
            <person name="Keating K."/>
            <person name="Fields C.J."/>
        </authorList>
    </citation>
    <scope>NUCLEOTIDE SEQUENCE</scope>
    <source>
        <strain evidence="2">Niue_2</strain>
        <tissue evidence="2">Leaf</tissue>
    </source>
</reference>
<dbReference type="Proteomes" id="UP000652761">
    <property type="component" value="Unassembled WGS sequence"/>
</dbReference>
<keyword evidence="3" id="KW-1185">Reference proteome</keyword>
<dbReference type="AlphaFoldDB" id="A0A843UWF9"/>
<dbReference type="EMBL" id="NMUH01000732">
    <property type="protein sequence ID" value="MQL83999.1"/>
    <property type="molecule type" value="Genomic_DNA"/>
</dbReference>